<evidence type="ECO:0008006" key="10">
    <source>
        <dbReference type="Google" id="ProtNLM"/>
    </source>
</evidence>
<accession>A0A8D5AHE9</accession>
<sequence>MLKSGLMQLSDAERRWLPWFGKTGKFAMAWACYINRRRYPVLEQTFEGIAATRVKILTGWAGQQWAFLAGLAEELARDFPRIDATALQNKRALARDFSELFVVGSDGRVIASTHAARKGAACVSPQALAFGLKQRFLHGPYTDSVTLQIGPSTSRFHDQVTLMFYLPLQRGGETVGCLCGRVPNDVLGDLIQREAGHVFIESGDNYLFMVDSVFDPAIQPGIALSRSRFEDTTFSLGDNLKQGVRTDWGVVKVKHHTELELMFTDPATGRLHPGVRETIRHGSNLFVTYPGYSDYRHIPVIGKGVTFSMPGSLDTWGMMCEGDLEEAYRFRSVNYRMMSFYLWLALSIWAIGVAGERLLALPGEALDLLNLGLLLAGGAVFYRRGLNPMTQRLRIMARVIRSLAEGGGNLAQRFERTEAAVDEPSVMAQWVNSFIDNLDGTVSRVILAAEEMQDNHADMLGRNQEASLATGQVLDAVQDILESLTKQMADIDSATQTTAEIRAAMHQAVDSARQQFSLVQERTQDIRVSIDASSQTIRRLGESTDQIGKIVNVINGIAEQTNLLALNAAIEAARAGEAGRGFSVVADEVRKLAERTAEATKEISQMIATVQGQAREAVTIMETGAVGMEEGLRLAEEAASDNSGMQEILERMFVLIQEIAQSAYSYGDRVRGVADVTESMRSALDELNFSVAQARQTSEKLRRLAGQFQVTQMQGNPAF</sequence>
<dbReference type="SMART" id="SM00283">
    <property type="entry name" value="MA"/>
    <property type="match status" value="1"/>
</dbReference>
<feature type="transmembrane region" description="Helical" evidence="5">
    <location>
        <begin position="340"/>
        <end position="359"/>
    </location>
</feature>
<reference evidence="8" key="1">
    <citation type="submission" date="2019-06" db="EMBL/GenBank/DDBJ databases">
        <title>Complete genome sequence of Methylogaea oryzae strain JCM16910.</title>
        <authorList>
            <person name="Asakawa S."/>
        </authorList>
    </citation>
    <scope>NUCLEOTIDE SEQUENCE</scope>
    <source>
        <strain evidence="8">E10</strain>
    </source>
</reference>
<dbReference type="RefSeq" id="WP_221048298.1">
    <property type="nucleotide sequence ID" value="NZ_AP019782.1"/>
</dbReference>
<dbReference type="PROSITE" id="PS50111">
    <property type="entry name" value="CHEMOTAXIS_TRANSDUC_2"/>
    <property type="match status" value="1"/>
</dbReference>
<evidence type="ECO:0000313" key="8">
    <source>
        <dbReference type="EMBL" id="BBL70211.1"/>
    </source>
</evidence>
<dbReference type="PROSITE" id="PS50885">
    <property type="entry name" value="HAMP"/>
    <property type="match status" value="1"/>
</dbReference>
<evidence type="ECO:0000259" key="6">
    <source>
        <dbReference type="PROSITE" id="PS50111"/>
    </source>
</evidence>
<evidence type="ECO:0000256" key="3">
    <source>
        <dbReference type="ARBA" id="ARBA00029447"/>
    </source>
</evidence>
<dbReference type="CDD" id="cd11386">
    <property type="entry name" value="MCP_signal"/>
    <property type="match status" value="1"/>
</dbReference>
<keyword evidence="9" id="KW-1185">Reference proteome</keyword>
<feature type="transmembrane region" description="Helical" evidence="5">
    <location>
        <begin position="365"/>
        <end position="382"/>
    </location>
</feature>
<dbReference type="AlphaFoldDB" id="A0A8D5AHE9"/>
<gene>
    <name evidence="8" type="ORF">MoryE10_08170</name>
</gene>
<protein>
    <recommendedName>
        <fullName evidence="10">Methyl-accepting chemotaxis protein</fullName>
    </recommendedName>
</protein>
<dbReference type="InterPro" id="IPR004089">
    <property type="entry name" value="MCPsignal_dom"/>
</dbReference>
<proteinExistence type="inferred from homology"/>
<dbReference type="GO" id="GO:0007165">
    <property type="term" value="P:signal transduction"/>
    <property type="evidence" value="ECO:0007669"/>
    <property type="project" value="UniProtKB-KW"/>
</dbReference>
<dbReference type="InterPro" id="IPR003660">
    <property type="entry name" value="HAMP_dom"/>
</dbReference>
<feature type="domain" description="HAMP" evidence="7">
    <location>
        <begin position="387"/>
        <end position="443"/>
    </location>
</feature>
<comment type="similarity">
    <text evidence="3">Belongs to the methyl-accepting chemotaxis (MCP) protein family.</text>
</comment>
<keyword evidence="2 4" id="KW-0807">Transducer</keyword>
<dbReference type="EMBL" id="AP019782">
    <property type="protein sequence ID" value="BBL70211.1"/>
    <property type="molecule type" value="Genomic_DNA"/>
</dbReference>
<keyword evidence="5" id="KW-0472">Membrane</keyword>
<comment type="subcellular location">
    <subcellularLocation>
        <location evidence="1">Membrane</location>
    </subcellularLocation>
</comment>
<evidence type="ECO:0000259" key="7">
    <source>
        <dbReference type="PROSITE" id="PS50885"/>
    </source>
</evidence>
<keyword evidence="5" id="KW-1133">Transmembrane helix</keyword>
<dbReference type="GO" id="GO:0006935">
    <property type="term" value="P:chemotaxis"/>
    <property type="evidence" value="ECO:0007669"/>
    <property type="project" value="UniProtKB-ARBA"/>
</dbReference>
<dbReference type="PANTHER" id="PTHR32089:SF112">
    <property type="entry name" value="LYSOZYME-LIKE PROTEIN-RELATED"/>
    <property type="match status" value="1"/>
</dbReference>
<dbReference type="Pfam" id="PF00015">
    <property type="entry name" value="MCPsignal"/>
    <property type="match status" value="1"/>
</dbReference>
<dbReference type="KEGG" id="moz:MoryE10_08170"/>
<feature type="domain" description="Methyl-accepting transducer" evidence="6">
    <location>
        <begin position="448"/>
        <end position="681"/>
    </location>
</feature>
<dbReference type="PANTHER" id="PTHR32089">
    <property type="entry name" value="METHYL-ACCEPTING CHEMOTAXIS PROTEIN MCPB"/>
    <property type="match status" value="1"/>
</dbReference>
<evidence type="ECO:0000256" key="1">
    <source>
        <dbReference type="ARBA" id="ARBA00004370"/>
    </source>
</evidence>
<evidence type="ECO:0000256" key="2">
    <source>
        <dbReference type="ARBA" id="ARBA00023224"/>
    </source>
</evidence>
<evidence type="ECO:0000313" key="9">
    <source>
        <dbReference type="Proteomes" id="UP000824988"/>
    </source>
</evidence>
<evidence type="ECO:0000256" key="5">
    <source>
        <dbReference type="SAM" id="Phobius"/>
    </source>
</evidence>
<evidence type="ECO:0000256" key="4">
    <source>
        <dbReference type="PROSITE-ProRule" id="PRU00284"/>
    </source>
</evidence>
<name>A0A8D5AHE9_9GAMM</name>
<dbReference type="Proteomes" id="UP000824988">
    <property type="component" value="Chromosome"/>
</dbReference>
<organism evidence="8 9">
    <name type="scientific">Methylogaea oryzae</name>
    <dbReference type="NCBI Taxonomy" id="1295382"/>
    <lineage>
        <taxon>Bacteria</taxon>
        <taxon>Pseudomonadati</taxon>
        <taxon>Pseudomonadota</taxon>
        <taxon>Gammaproteobacteria</taxon>
        <taxon>Methylococcales</taxon>
        <taxon>Methylococcaceae</taxon>
        <taxon>Methylogaea</taxon>
    </lineage>
</organism>
<dbReference type="GO" id="GO:0016020">
    <property type="term" value="C:membrane"/>
    <property type="evidence" value="ECO:0007669"/>
    <property type="project" value="UniProtKB-SubCell"/>
</dbReference>
<keyword evidence="5" id="KW-0812">Transmembrane</keyword>